<dbReference type="InterPro" id="IPR051266">
    <property type="entry name" value="CLCR"/>
</dbReference>
<evidence type="ECO:0000313" key="3">
    <source>
        <dbReference type="EMBL" id="MCP8888208.1"/>
    </source>
</evidence>
<dbReference type="PANTHER" id="PTHR10579">
    <property type="entry name" value="CALCIUM-ACTIVATED CHLORIDE CHANNEL REGULATOR"/>
    <property type="match status" value="1"/>
</dbReference>
<dbReference type="Pfam" id="PF12450">
    <property type="entry name" value="vWF_A"/>
    <property type="match status" value="1"/>
</dbReference>
<dbReference type="CDD" id="cd01465">
    <property type="entry name" value="vWA_subgroup"/>
    <property type="match status" value="1"/>
</dbReference>
<organism evidence="3 4">
    <name type="scientific">Devosia ureilytica</name>
    <dbReference type="NCBI Taxonomy" id="2952754"/>
    <lineage>
        <taxon>Bacteria</taxon>
        <taxon>Pseudomonadati</taxon>
        <taxon>Pseudomonadota</taxon>
        <taxon>Alphaproteobacteria</taxon>
        <taxon>Hyphomicrobiales</taxon>
        <taxon>Devosiaceae</taxon>
        <taxon>Devosia</taxon>
    </lineage>
</organism>
<dbReference type="Proteomes" id="UP001060275">
    <property type="component" value="Unassembled WGS sequence"/>
</dbReference>
<feature type="region of interest" description="Disordered" evidence="1">
    <location>
        <begin position="1"/>
        <end position="25"/>
    </location>
</feature>
<evidence type="ECO:0000256" key="1">
    <source>
        <dbReference type="SAM" id="MobiDB-lite"/>
    </source>
</evidence>
<dbReference type="Pfam" id="PF00092">
    <property type="entry name" value="VWA"/>
    <property type="match status" value="1"/>
</dbReference>
<proteinExistence type="predicted"/>
<dbReference type="AlphaFoldDB" id="A0A9Q4APY6"/>
<dbReference type="Gene3D" id="3.40.50.410">
    <property type="entry name" value="von Willebrand factor, type A domain"/>
    <property type="match status" value="1"/>
</dbReference>
<keyword evidence="4" id="KW-1185">Reference proteome</keyword>
<dbReference type="InterPro" id="IPR021908">
    <property type="entry name" value="YfbK_C"/>
</dbReference>
<gene>
    <name evidence="3" type="ORF">NF348_13890</name>
</gene>
<dbReference type="InterPro" id="IPR002035">
    <property type="entry name" value="VWF_A"/>
</dbReference>
<name>A0A9Q4APY6_9HYPH</name>
<protein>
    <submittedName>
        <fullName evidence="3">von Willebrand factor type A domain-containing protein</fullName>
    </submittedName>
</protein>
<dbReference type="PANTHER" id="PTHR10579:SF43">
    <property type="entry name" value="ZINC FINGER (C3HC4-TYPE RING FINGER) FAMILY PROTEIN"/>
    <property type="match status" value="1"/>
</dbReference>
<reference evidence="3" key="1">
    <citation type="submission" date="2022-06" db="EMBL/GenBank/DDBJ databases">
        <title>Devosia sp. XJ19-45 genome assembly.</title>
        <authorList>
            <person name="Li B."/>
            <person name="Cai M."/>
            <person name="Nie G."/>
            <person name="Li W."/>
        </authorList>
    </citation>
    <scope>NUCLEOTIDE SEQUENCE</scope>
    <source>
        <strain evidence="3">XJ19-45</strain>
    </source>
</reference>
<sequence length="666" mass="70123">MSFPDDTDPFENLKSGAVPPPRDAARQQALHAARVAFEAENKKAAEATQGNALGRRLISIITSLKGISIMDMRLPVGTAAIALLVLPLGWQLYSSTALTPADRAATQLAQPLEQAPADADMTLADAIAPAPEPMMLEESEIGRVAMPSIAAPMASKSTAPAGGMALDSAANFAPPSQVTQPSGDAFASFAEQRLKLAAEEPVSTFSLDVDTASYAYTRRMLEDGYLPERDAVRIEELINYFPYDYPAATSAEVPFQPTLSLYPTPWNANTQILQIGIKGFEPEAAATKSNLVFLIDTSGSMDEADKLPLLKRAFGLLLDQLSGDDTVSIVTYAGSAGVALPPTSADRKASIMAALDQLYAGGSTAGAEGIELAYRLAGEARIAGGTNRVILATDGDFNVGINDPEALKTLIADKRQDGISLSVLGFGRGNLDDATMQALAQNGNGNASYISNFAEAKKVLVEEIGGTLHTIAKDVKIQVEFNPALVSEYRLIGYETRALNREDFNNDAVDAGDVGAGTSVTALYEITPVGSGAELVDPLRYGQAATPTGGDEIAFLKMRYKLPDSDVSQLIETPVTADLAYGDIADAGVDVQFAAAVAAFGQKLKGSAYGTAMDWDGVEALAQAGRGVDEGGYRAEFIRLVDMARLLKPDTHTDVCDASASGDECE</sequence>
<dbReference type="SMART" id="SM00327">
    <property type="entry name" value="VWA"/>
    <property type="match status" value="1"/>
</dbReference>
<dbReference type="EMBL" id="JAMWDU010000005">
    <property type="protein sequence ID" value="MCP8888208.1"/>
    <property type="molecule type" value="Genomic_DNA"/>
</dbReference>
<dbReference type="Pfam" id="PF12034">
    <property type="entry name" value="YfbK_C"/>
    <property type="match status" value="1"/>
</dbReference>
<evidence type="ECO:0000313" key="4">
    <source>
        <dbReference type="Proteomes" id="UP001060275"/>
    </source>
</evidence>
<dbReference type="RefSeq" id="WP_254675275.1">
    <property type="nucleotide sequence ID" value="NZ_JAMWDU010000005.1"/>
</dbReference>
<dbReference type="InterPro" id="IPR022156">
    <property type="entry name" value="Uncharacterised_YfbK_N"/>
</dbReference>
<dbReference type="InterPro" id="IPR036465">
    <property type="entry name" value="vWFA_dom_sf"/>
</dbReference>
<evidence type="ECO:0000259" key="2">
    <source>
        <dbReference type="PROSITE" id="PS50234"/>
    </source>
</evidence>
<dbReference type="PROSITE" id="PS50234">
    <property type="entry name" value="VWFA"/>
    <property type="match status" value="1"/>
</dbReference>
<feature type="domain" description="VWFA" evidence="2">
    <location>
        <begin position="290"/>
        <end position="464"/>
    </location>
</feature>
<comment type="caution">
    <text evidence="3">The sequence shown here is derived from an EMBL/GenBank/DDBJ whole genome shotgun (WGS) entry which is preliminary data.</text>
</comment>
<accession>A0A9Q4APY6</accession>
<dbReference type="SUPFAM" id="SSF53300">
    <property type="entry name" value="vWA-like"/>
    <property type="match status" value="1"/>
</dbReference>